<dbReference type="AlphaFoldDB" id="A0A1Y2K2C9"/>
<dbReference type="InterPro" id="IPR016181">
    <property type="entry name" value="Acyl_CoA_acyltransferase"/>
</dbReference>
<proteinExistence type="predicted"/>
<dbReference type="Pfam" id="PF13480">
    <property type="entry name" value="Acetyltransf_6"/>
    <property type="match status" value="1"/>
</dbReference>
<comment type="caution">
    <text evidence="2">The sequence shown here is derived from an EMBL/GenBank/DDBJ whole genome shotgun (WGS) entry which is preliminary data.</text>
</comment>
<dbReference type="Proteomes" id="UP000194003">
    <property type="component" value="Unassembled WGS sequence"/>
</dbReference>
<dbReference type="EMBL" id="LVJN01000020">
    <property type="protein sequence ID" value="OSM02163.1"/>
    <property type="molecule type" value="Genomic_DNA"/>
</dbReference>
<keyword evidence="3" id="KW-1185">Reference proteome</keyword>
<dbReference type="OrthoDB" id="8334427at2"/>
<dbReference type="InterPro" id="IPR038740">
    <property type="entry name" value="BioF2-like_GNAT_dom"/>
</dbReference>
<evidence type="ECO:0000259" key="1">
    <source>
        <dbReference type="Pfam" id="PF13480"/>
    </source>
</evidence>
<evidence type="ECO:0000313" key="2">
    <source>
        <dbReference type="EMBL" id="OSM02163.1"/>
    </source>
</evidence>
<organism evidence="2 3">
    <name type="scientific">Magnetofaba australis IT-1</name>
    <dbReference type="NCBI Taxonomy" id="1434232"/>
    <lineage>
        <taxon>Bacteria</taxon>
        <taxon>Pseudomonadati</taxon>
        <taxon>Pseudomonadota</taxon>
        <taxon>Magnetococcia</taxon>
        <taxon>Magnetococcales</taxon>
        <taxon>Magnetococcaceae</taxon>
        <taxon>Magnetofaba</taxon>
    </lineage>
</organism>
<dbReference type="SUPFAM" id="SSF55729">
    <property type="entry name" value="Acyl-CoA N-acyltransferases (Nat)"/>
    <property type="match status" value="1"/>
</dbReference>
<reference evidence="2 3" key="1">
    <citation type="journal article" date="2016" name="BMC Genomics">
        <title>Combined genomic and structural analyses of a cultured magnetotactic bacterium reveals its niche adaptation to a dynamic environment.</title>
        <authorList>
            <person name="Araujo A.C."/>
            <person name="Morillo V."/>
            <person name="Cypriano J."/>
            <person name="Teixeira L.C."/>
            <person name="Leao P."/>
            <person name="Lyra S."/>
            <person name="Almeida L.G."/>
            <person name="Bazylinski D.A."/>
            <person name="Vasconcellos A.T."/>
            <person name="Abreu F."/>
            <person name="Lins U."/>
        </authorList>
    </citation>
    <scope>NUCLEOTIDE SEQUENCE [LARGE SCALE GENOMIC DNA]</scope>
    <source>
        <strain evidence="2 3">IT-1</strain>
    </source>
</reference>
<sequence length="347" mass="39164">MHFVCYTDWAQLPASADALFAAGERQSLFLSRLWLEQHVTRLLADARQVRLACVLDGDTVRAILPLAEVQNNAWDALTSLYSGRYTLLLAPEDQEAVLKCLAQGLAAAKLVVLTLDLLDRHDPTTQALQAALEAAGFLCHPRFQHVNWIHPVGGQSFKQYMAGRPGRVRSTIARKGRKLARERKHQIRLYGSEELPEFLTHYHAIHRGSWKSREPLDDHLADMLDALASRGWLRAALLTIDGHAAAAQIWFIAHGRASIFRLVYDEAWREYSPGTLLTAYMMELAIDREGVMELDYLYGNDPYKQEWMSQRCERWILGCALASKPQGVWACLTSAASGWFSDVFSSR</sequence>
<dbReference type="Gene3D" id="3.40.630.30">
    <property type="match status" value="1"/>
</dbReference>
<accession>A0A1Y2K2C9</accession>
<feature type="domain" description="BioF2-like acetyltransferase" evidence="1">
    <location>
        <begin position="167"/>
        <end position="305"/>
    </location>
</feature>
<dbReference type="STRING" id="1434232.MAIT1_02263"/>
<evidence type="ECO:0000313" key="3">
    <source>
        <dbReference type="Proteomes" id="UP000194003"/>
    </source>
</evidence>
<name>A0A1Y2K2C9_9PROT</name>
<dbReference type="RefSeq" id="WP_085444652.1">
    <property type="nucleotide sequence ID" value="NZ_LVJN01000020.1"/>
</dbReference>
<gene>
    <name evidence="2" type="ORF">MAIT1_02263</name>
</gene>
<protein>
    <recommendedName>
        <fullName evidence="1">BioF2-like acetyltransferase domain-containing protein</fullName>
    </recommendedName>
</protein>